<sequence length="958" mass="106812">MSKVSFHRLVFLLFLSQILIHFGSCLRPRCKENEKKALIKFKENIIDPSNRLSSWIIGGDCCEWSGVICSNKTGHVIKLNLRNSFPSNSALGGAIDFSLLQLKYLTDLDLSMNNFEGTQIPHFFGSFAELRYLNLSGASFSGKIPQNIANLSRLQYLDLGFYEPDSVENDLQWVSGLHSLKYLNLEGVNLYTTSSYWLQTINTLPSLLELHLPQCQLMNLPKSIPFVNFTSLSILDLSNNGFNSTIPKWLFNLTNLKSLDLNSNSLQGELSDMFSELTSLENLDLSSNFEIEGRLPKGLGVLCNLQKLSLDYNRLNGSIAEFVDGLSQCTNPKLETLNLGYNNLDGNLPSSLGLLNSLRYLLLWGNSFTELYLSSNRMGGEIPQSFGQLKSMSVMELRDNSWEGIVTEAHLANLSSLREISIGRFSRNVSLKFDISSDWTPPFVLKYVKIQGCNLGPKFPSFLRNQTDLERIIINFAGISDVIPDWFLEMDLELHELDVAYNQLSGRVPNSLRFKTDSNVDLSSNNFEGPLPLWSSNLTTLYLRDNKFSGPIPKNIGTAMPFMTDMDISRNRLNGTIPFSIGNMAALTTFVVSSNYLNGEIPDFWDSMPMLYIVDMSNNTLSGKIPASIGNLLGLKFLVLSTNNLSGILPPSLRNCTELASLDLGDNKLSGKIPPWIGSKMSSLLILRLRNNSFTGTIPSQICNLSVLHILDVSKNNLSGEIPACVGNLTGFKTEFTSEHTALYQGRLQVVAKGRLLQYDSILYLVNSVDLSRNSFSGAIPAEITTLFRLGTLNLSTNQLTGEIPATIGRFERIETLDLSMNGLSGHIPPSIVSLTFLNHLNLSYNNLSGPIPRGNQFETLNVDPTIYEGNSFLCGFPLPAKCYRPEIAPFPGVDAGESDDDNDELERVWLFISVGMGFFVGFWGFCGSLVIKKRWRDLYFNYVGRLINRIVDCRNCR</sequence>
<dbReference type="InterPro" id="IPR032675">
    <property type="entry name" value="LRR_dom_sf"/>
</dbReference>
<dbReference type="SUPFAM" id="SSF52047">
    <property type="entry name" value="RNI-like"/>
    <property type="match status" value="1"/>
</dbReference>
<dbReference type="FunFam" id="3.80.10.10:FF:000111">
    <property type="entry name" value="LRR receptor-like serine/threonine-protein kinase ERECTA"/>
    <property type="match status" value="1"/>
</dbReference>
<keyword evidence="16" id="KW-1185">Reference proteome</keyword>
<evidence type="ECO:0000256" key="9">
    <source>
        <dbReference type="ARBA" id="ARBA00023136"/>
    </source>
</evidence>
<dbReference type="AlphaFoldDB" id="A0A022R3K0"/>
<dbReference type="eggNOG" id="KOG0619">
    <property type="taxonomic scope" value="Eukaryota"/>
</dbReference>
<evidence type="ECO:0000256" key="12">
    <source>
        <dbReference type="SAM" id="SignalP"/>
    </source>
</evidence>
<evidence type="ECO:0000256" key="8">
    <source>
        <dbReference type="ARBA" id="ARBA00022989"/>
    </source>
</evidence>
<protein>
    <submittedName>
        <fullName evidence="15">Uncharacterized protein</fullName>
    </submittedName>
</protein>
<evidence type="ECO:0000259" key="14">
    <source>
        <dbReference type="Pfam" id="PF23598"/>
    </source>
</evidence>
<reference evidence="15 16" key="1">
    <citation type="journal article" date="2013" name="Proc. Natl. Acad. Sci. U.S.A.">
        <title>Fine-scale variation in meiotic recombination in Mimulus inferred from population shotgun sequencing.</title>
        <authorList>
            <person name="Hellsten U."/>
            <person name="Wright K.M."/>
            <person name="Jenkins J."/>
            <person name="Shu S."/>
            <person name="Yuan Y."/>
            <person name="Wessler S.R."/>
            <person name="Schmutz J."/>
            <person name="Willis J.H."/>
            <person name="Rokhsar D.S."/>
        </authorList>
    </citation>
    <scope>NUCLEOTIDE SEQUENCE [LARGE SCALE GENOMIC DNA]</scope>
    <source>
        <strain evidence="16">cv. DUN x IM62</strain>
    </source>
</reference>
<dbReference type="Gene3D" id="3.80.10.10">
    <property type="entry name" value="Ribonuclease Inhibitor"/>
    <property type="match status" value="3"/>
</dbReference>
<evidence type="ECO:0000256" key="10">
    <source>
        <dbReference type="ARBA" id="ARBA00023180"/>
    </source>
</evidence>
<keyword evidence="3" id="KW-1003">Cell membrane</keyword>
<evidence type="ECO:0000256" key="1">
    <source>
        <dbReference type="ARBA" id="ARBA00004251"/>
    </source>
</evidence>
<dbReference type="InterPro" id="IPR001611">
    <property type="entry name" value="Leu-rich_rpt"/>
</dbReference>
<feature type="signal peptide" evidence="12">
    <location>
        <begin position="1"/>
        <end position="25"/>
    </location>
</feature>
<dbReference type="InterPro" id="IPR013210">
    <property type="entry name" value="LRR_N_plant-typ"/>
</dbReference>
<keyword evidence="5 11" id="KW-0812">Transmembrane</keyword>
<comment type="similarity">
    <text evidence="2">Belongs to the RLP family.</text>
</comment>
<keyword evidence="4" id="KW-0433">Leucine-rich repeat</keyword>
<evidence type="ECO:0000256" key="5">
    <source>
        <dbReference type="ARBA" id="ARBA00022692"/>
    </source>
</evidence>
<dbReference type="GO" id="GO:0006952">
    <property type="term" value="P:defense response"/>
    <property type="evidence" value="ECO:0007669"/>
    <property type="project" value="UniProtKB-ARBA"/>
</dbReference>
<keyword evidence="10" id="KW-0325">Glycoprotein</keyword>
<accession>A0A022R3K0</accession>
<evidence type="ECO:0000256" key="6">
    <source>
        <dbReference type="ARBA" id="ARBA00022729"/>
    </source>
</evidence>
<feature type="transmembrane region" description="Helical" evidence="11">
    <location>
        <begin position="909"/>
        <end position="932"/>
    </location>
</feature>
<dbReference type="Pfam" id="PF08263">
    <property type="entry name" value="LRRNT_2"/>
    <property type="match status" value="1"/>
</dbReference>
<dbReference type="GO" id="GO:0005886">
    <property type="term" value="C:plasma membrane"/>
    <property type="evidence" value="ECO:0007669"/>
    <property type="project" value="UniProtKB-SubCell"/>
</dbReference>
<keyword evidence="7" id="KW-0677">Repeat</keyword>
<keyword evidence="8 11" id="KW-1133">Transmembrane helix</keyword>
<comment type="subcellular location">
    <subcellularLocation>
        <location evidence="1">Cell membrane</location>
        <topology evidence="1">Single-pass type I membrane protein</topology>
    </subcellularLocation>
</comment>
<dbReference type="SMART" id="SM00369">
    <property type="entry name" value="LRR_TYP"/>
    <property type="match status" value="8"/>
</dbReference>
<dbReference type="InterPro" id="IPR003591">
    <property type="entry name" value="Leu-rich_rpt_typical-subtyp"/>
</dbReference>
<keyword evidence="6 12" id="KW-0732">Signal</keyword>
<dbReference type="FunFam" id="3.80.10.10:FF:000649">
    <property type="entry name" value="Leucine Rich Repeat family protein"/>
    <property type="match status" value="1"/>
</dbReference>
<dbReference type="Pfam" id="PF00560">
    <property type="entry name" value="LRR_1"/>
    <property type="match status" value="10"/>
</dbReference>
<evidence type="ECO:0000256" key="2">
    <source>
        <dbReference type="ARBA" id="ARBA00009592"/>
    </source>
</evidence>
<dbReference type="SUPFAM" id="SSF52058">
    <property type="entry name" value="L domain-like"/>
    <property type="match status" value="2"/>
</dbReference>
<dbReference type="Pfam" id="PF23598">
    <property type="entry name" value="LRR_14"/>
    <property type="match status" value="1"/>
</dbReference>
<gene>
    <name evidence="15" type="ORF">MIMGU_mgv1a023857mg</name>
</gene>
<dbReference type="STRING" id="4155.A0A022R3K0"/>
<dbReference type="InterPro" id="IPR046956">
    <property type="entry name" value="RLP23-like"/>
</dbReference>
<dbReference type="Proteomes" id="UP000030748">
    <property type="component" value="Unassembled WGS sequence"/>
</dbReference>
<dbReference type="FunFam" id="3.80.10.10:FF:000095">
    <property type="entry name" value="LRR receptor-like serine/threonine-protein kinase GSO1"/>
    <property type="match status" value="1"/>
</dbReference>
<dbReference type="InterPro" id="IPR055414">
    <property type="entry name" value="LRR_R13L4/SHOC2-like"/>
</dbReference>
<evidence type="ECO:0000313" key="16">
    <source>
        <dbReference type="Proteomes" id="UP000030748"/>
    </source>
</evidence>
<feature type="domain" description="Disease resistance R13L4/SHOC-2-like LRR" evidence="14">
    <location>
        <begin position="172"/>
        <end position="369"/>
    </location>
</feature>
<evidence type="ECO:0000256" key="11">
    <source>
        <dbReference type="SAM" id="Phobius"/>
    </source>
</evidence>
<evidence type="ECO:0000256" key="4">
    <source>
        <dbReference type="ARBA" id="ARBA00022614"/>
    </source>
</evidence>
<name>A0A022R3K0_ERYGU</name>
<evidence type="ECO:0000256" key="3">
    <source>
        <dbReference type="ARBA" id="ARBA00022475"/>
    </source>
</evidence>
<dbReference type="PANTHER" id="PTHR48063">
    <property type="entry name" value="LRR RECEPTOR-LIKE KINASE"/>
    <property type="match status" value="1"/>
</dbReference>
<feature type="chain" id="PRO_5001504467" evidence="12">
    <location>
        <begin position="26"/>
        <end position="958"/>
    </location>
</feature>
<keyword evidence="9 11" id="KW-0472">Membrane</keyword>
<dbReference type="EMBL" id="KI630674">
    <property type="protein sequence ID" value="EYU34801.1"/>
    <property type="molecule type" value="Genomic_DNA"/>
</dbReference>
<dbReference type="GO" id="GO:0051707">
    <property type="term" value="P:response to other organism"/>
    <property type="evidence" value="ECO:0007669"/>
    <property type="project" value="UniProtKB-ARBA"/>
</dbReference>
<evidence type="ECO:0000313" key="15">
    <source>
        <dbReference type="EMBL" id="EYU34801.1"/>
    </source>
</evidence>
<evidence type="ECO:0000256" key="7">
    <source>
        <dbReference type="ARBA" id="ARBA00022737"/>
    </source>
</evidence>
<evidence type="ECO:0000259" key="13">
    <source>
        <dbReference type="Pfam" id="PF08263"/>
    </source>
</evidence>
<dbReference type="PANTHER" id="PTHR48063:SF81">
    <property type="entry name" value="LEUCINE-RICH REPEAT-CONTAINING N-TERMINAL PLANT-TYPE DOMAIN-CONTAINING PROTEIN"/>
    <property type="match status" value="1"/>
</dbReference>
<organism evidence="15 16">
    <name type="scientific">Erythranthe guttata</name>
    <name type="common">Yellow monkey flower</name>
    <name type="synonym">Mimulus guttatus</name>
    <dbReference type="NCBI Taxonomy" id="4155"/>
    <lineage>
        <taxon>Eukaryota</taxon>
        <taxon>Viridiplantae</taxon>
        <taxon>Streptophyta</taxon>
        <taxon>Embryophyta</taxon>
        <taxon>Tracheophyta</taxon>
        <taxon>Spermatophyta</taxon>
        <taxon>Magnoliopsida</taxon>
        <taxon>eudicotyledons</taxon>
        <taxon>Gunneridae</taxon>
        <taxon>Pentapetalae</taxon>
        <taxon>asterids</taxon>
        <taxon>lamiids</taxon>
        <taxon>Lamiales</taxon>
        <taxon>Phrymaceae</taxon>
        <taxon>Erythranthe</taxon>
    </lineage>
</organism>
<feature type="domain" description="Leucine-rich repeat-containing N-terminal plant-type" evidence="13">
    <location>
        <begin position="33"/>
        <end position="70"/>
    </location>
</feature>
<proteinExistence type="inferred from homology"/>